<dbReference type="Pfam" id="PF02545">
    <property type="entry name" value="Maf"/>
    <property type="match status" value="1"/>
</dbReference>
<dbReference type="SUPFAM" id="SSF52972">
    <property type="entry name" value="ITPase-like"/>
    <property type="match status" value="1"/>
</dbReference>
<organism evidence="3 4">
    <name type="scientific">Limulus polyphemus</name>
    <name type="common">Atlantic horseshoe crab</name>
    <dbReference type="NCBI Taxonomy" id="6850"/>
    <lineage>
        <taxon>Eukaryota</taxon>
        <taxon>Metazoa</taxon>
        <taxon>Ecdysozoa</taxon>
        <taxon>Arthropoda</taxon>
        <taxon>Chelicerata</taxon>
        <taxon>Merostomata</taxon>
        <taxon>Xiphosura</taxon>
        <taxon>Limulidae</taxon>
        <taxon>Limulus</taxon>
    </lineage>
</organism>
<evidence type="ECO:0000256" key="1">
    <source>
        <dbReference type="ARBA" id="ARBA00001968"/>
    </source>
</evidence>
<evidence type="ECO:0000313" key="5">
    <source>
        <dbReference type="RefSeq" id="XP_022235873.1"/>
    </source>
</evidence>
<evidence type="ECO:0000256" key="2">
    <source>
        <dbReference type="ARBA" id="ARBA00022801"/>
    </source>
</evidence>
<dbReference type="RefSeq" id="XP_013792355.2">
    <property type="nucleotide sequence ID" value="XM_013936901.2"/>
</dbReference>
<dbReference type="InterPro" id="IPR029001">
    <property type="entry name" value="ITPase-like_fam"/>
</dbReference>
<dbReference type="RefSeq" id="XP_022235874.1">
    <property type="nucleotide sequence ID" value="XM_022380166.1"/>
</dbReference>
<sequence>MIEPLMQKLLTKKIILASSSPRRKQILHNIKFPFEVVPSTFEENLDKTSFDKPYDYVQETAYSKALEVFKRLEKETKQPDLVIGADTVVTMDSIIFEKPRDEEDAFQMLSRYFFS</sequence>
<dbReference type="InterPro" id="IPR003697">
    <property type="entry name" value="Maf-like"/>
</dbReference>
<evidence type="ECO:0000313" key="4">
    <source>
        <dbReference type="RefSeq" id="XP_013792355.2"/>
    </source>
</evidence>
<dbReference type="PANTHER" id="PTHR43213">
    <property type="entry name" value="BIFUNCTIONAL DTTP/UTP PYROPHOSPHATASE/METHYLTRANSFERASE PROTEIN-RELATED"/>
    <property type="match status" value="1"/>
</dbReference>
<accession>A0ABM1C105</accession>
<comment type="cofactor">
    <cofactor evidence="1">
        <name>a divalent metal cation</name>
        <dbReference type="ChEBI" id="CHEBI:60240"/>
    </cofactor>
</comment>
<evidence type="ECO:0000313" key="6">
    <source>
        <dbReference type="RefSeq" id="XP_022235874.1"/>
    </source>
</evidence>
<name>A0ABM1C105_LIMPO</name>
<reference evidence="4 5" key="1">
    <citation type="submission" date="2025-05" db="UniProtKB">
        <authorList>
            <consortium name="RefSeq"/>
        </authorList>
    </citation>
    <scope>IDENTIFICATION</scope>
    <source>
        <tissue evidence="4 5">Muscle</tissue>
    </source>
</reference>
<dbReference type="Gene3D" id="3.90.950.10">
    <property type="match status" value="1"/>
</dbReference>
<gene>
    <name evidence="4 5 6" type="primary">LOC106476236</name>
</gene>
<dbReference type="Proteomes" id="UP000694941">
    <property type="component" value="Unplaced"/>
</dbReference>
<dbReference type="PANTHER" id="PTHR43213:SF5">
    <property type="entry name" value="BIFUNCTIONAL DTTP_UTP PYROPHOSPHATASE_METHYLTRANSFERASE PROTEIN-RELATED"/>
    <property type="match status" value="1"/>
</dbReference>
<proteinExistence type="predicted"/>
<protein>
    <submittedName>
        <fullName evidence="4 5">N-acetylserotonin O-methyltransferase-like protein</fullName>
    </submittedName>
</protein>
<evidence type="ECO:0000313" key="3">
    <source>
        <dbReference type="Proteomes" id="UP000694941"/>
    </source>
</evidence>
<dbReference type="RefSeq" id="XP_022235873.1">
    <property type="nucleotide sequence ID" value="XM_022380165.1"/>
</dbReference>
<dbReference type="GeneID" id="106476236"/>
<keyword evidence="2" id="KW-0378">Hydrolase</keyword>
<keyword evidence="3" id="KW-1185">Reference proteome</keyword>